<accession>A0A8H2ZL25</accession>
<dbReference type="Proteomes" id="UP000624404">
    <property type="component" value="Unassembled WGS sequence"/>
</dbReference>
<feature type="compositionally biased region" description="Basic and acidic residues" evidence="1">
    <location>
        <begin position="92"/>
        <end position="103"/>
    </location>
</feature>
<dbReference type="EMBL" id="CAJHIA010000002">
    <property type="protein sequence ID" value="CAD6439473.1"/>
    <property type="molecule type" value="Genomic_DNA"/>
</dbReference>
<keyword evidence="3" id="KW-1185">Reference proteome</keyword>
<name>A0A8H2ZL25_9HELO</name>
<evidence type="ECO:0000313" key="3">
    <source>
        <dbReference type="Proteomes" id="UP000624404"/>
    </source>
</evidence>
<sequence>MNINLIEIKKYYIKEFKKIDRNIMNYLTKASDIDGREVKAFPQQTTFTTAFATEKDLSSAPQSAEVDTSIIGAFNTLKRKPETRGQELPFLSHDDNTEGKSDESDLETVFGELPFKRPRSRSSTCSPESSINLNIADATLAKPLAYHDTNHESSKAIVVLPKLLISTMMKKTRRNSVIPLHGIASGQL</sequence>
<protein>
    <submittedName>
        <fullName evidence="2">B78ffe59-98ef-409a-9492-00c67ddf713d</fullName>
    </submittedName>
</protein>
<dbReference type="AlphaFoldDB" id="A0A8H2ZL25"/>
<evidence type="ECO:0000313" key="2">
    <source>
        <dbReference type="EMBL" id="CAD6439473.1"/>
    </source>
</evidence>
<gene>
    <name evidence="2" type="ORF">SCLTRI_LOCUS232</name>
</gene>
<feature type="region of interest" description="Disordered" evidence="1">
    <location>
        <begin position="84"/>
        <end position="105"/>
    </location>
</feature>
<evidence type="ECO:0000256" key="1">
    <source>
        <dbReference type="SAM" id="MobiDB-lite"/>
    </source>
</evidence>
<comment type="caution">
    <text evidence="2">The sequence shown here is derived from an EMBL/GenBank/DDBJ whole genome shotgun (WGS) entry which is preliminary data.</text>
</comment>
<organism evidence="2 3">
    <name type="scientific">Sclerotinia trifoliorum</name>
    <dbReference type="NCBI Taxonomy" id="28548"/>
    <lineage>
        <taxon>Eukaryota</taxon>
        <taxon>Fungi</taxon>
        <taxon>Dikarya</taxon>
        <taxon>Ascomycota</taxon>
        <taxon>Pezizomycotina</taxon>
        <taxon>Leotiomycetes</taxon>
        <taxon>Helotiales</taxon>
        <taxon>Sclerotiniaceae</taxon>
        <taxon>Sclerotinia</taxon>
    </lineage>
</organism>
<proteinExistence type="predicted"/>
<reference evidence="2" key="1">
    <citation type="submission" date="2020-10" db="EMBL/GenBank/DDBJ databases">
        <authorList>
            <person name="Kusch S."/>
        </authorList>
    </citation>
    <scope>NUCLEOTIDE SEQUENCE</scope>
    <source>
        <strain evidence="2">SwB9</strain>
    </source>
</reference>